<organism evidence="1">
    <name type="scientific">hydrothermal vent metagenome</name>
    <dbReference type="NCBI Taxonomy" id="652676"/>
    <lineage>
        <taxon>unclassified sequences</taxon>
        <taxon>metagenomes</taxon>
        <taxon>ecological metagenomes</taxon>
    </lineage>
</organism>
<protein>
    <submittedName>
        <fullName evidence="1">Uncharacterized protein</fullName>
    </submittedName>
</protein>
<reference evidence="1" key="1">
    <citation type="submission" date="2018-06" db="EMBL/GenBank/DDBJ databases">
        <authorList>
            <person name="Zhirakovskaya E."/>
        </authorList>
    </citation>
    <scope>NUCLEOTIDE SEQUENCE</scope>
</reference>
<accession>A0A3B0U262</accession>
<evidence type="ECO:0000313" key="1">
    <source>
        <dbReference type="EMBL" id="VAW19737.1"/>
    </source>
</evidence>
<proteinExistence type="predicted"/>
<gene>
    <name evidence="1" type="ORF">MNBD_ALPHA11-181</name>
</gene>
<name>A0A3B0U262_9ZZZZ</name>
<dbReference type="AlphaFoldDB" id="A0A3B0U262"/>
<dbReference type="EMBL" id="UOEQ01000235">
    <property type="protein sequence ID" value="VAW19737.1"/>
    <property type="molecule type" value="Genomic_DNA"/>
</dbReference>
<sequence>MHYSWFYLKNSSDFDRFSHLHQNLHIKNTQFRRLKNNCFTHLNNMYIEL</sequence>